<dbReference type="EMBL" id="UYRR01008842">
    <property type="protein sequence ID" value="VDK24544.1"/>
    <property type="molecule type" value="Genomic_DNA"/>
</dbReference>
<keyword evidence="3" id="KW-1185">Reference proteome</keyword>
<evidence type="ECO:0000313" key="4">
    <source>
        <dbReference type="WBParaSite" id="ASIM_0000501201-mRNA-1"/>
    </source>
</evidence>
<reference evidence="4" key="1">
    <citation type="submission" date="2017-02" db="UniProtKB">
        <authorList>
            <consortium name="WormBaseParasite"/>
        </authorList>
    </citation>
    <scope>IDENTIFICATION</scope>
</reference>
<feature type="compositionally biased region" description="Polar residues" evidence="1">
    <location>
        <begin position="42"/>
        <end position="53"/>
    </location>
</feature>
<dbReference type="AlphaFoldDB" id="A0A0M3JBN5"/>
<dbReference type="WBParaSite" id="ASIM_0000501201-mRNA-1">
    <property type="protein sequence ID" value="ASIM_0000501201-mRNA-1"/>
    <property type="gene ID" value="ASIM_0000501201"/>
</dbReference>
<organism evidence="4">
    <name type="scientific">Anisakis simplex</name>
    <name type="common">Herring worm</name>
    <dbReference type="NCBI Taxonomy" id="6269"/>
    <lineage>
        <taxon>Eukaryota</taxon>
        <taxon>Metazoa</taxon>
        <taxon>Ecdysozoa</taxon>
        <taxon>Nematoda</taxon>
        <taxon>Chromadorea</taxon>
        <taxon>Rhabditida</taxon>
        <taxon>Spirurina</taxon>
        <taxon>Ascaridomorpha</taxon>
        <taxon>Ascaridoidea</taxon>
        <taxon>Anisakidae</taxon>
        <taxon>Anisakis</taxon>
        <taxon>Anisakis simplex complex</taxon>
    </lineage>
</organism>
<evidence type="ECO:0000313" key="2">
    <source>
        <dbReference type="EMBL" id="VDK24544.1"/>
    </source>
</evidence>
<dbReference type="Gene3D" id="1.25.40.1030">
    <property type="match status" value="1"/>
</dbReference>
<feature type="region of interest" description="Disordered" evidence="1">
    <location>
        <begin position="36"/>
        <end position="59"/>
    </location>
</feature>
<sequence length="147" mass="16023">MIQVNECLFQRVTGPDLSRLLMAGCHSFGRRAHAVAGRDKASSNTPSVCSASPQPDERNVDPRAFERFTQFLLGGHIDEAIDSALKDGLYADALVLARRVCANDPRKLDRVETAFLTHRSEQNPVMTLLSVASDTPAPILVSGSLYL</sequence>
<dbReference type="Proteomes" id="UP000267096">
    <property type="component" value="Unassembled WGS sequence"/>
</dbReference>
<accession>A0A0M3JBN5</accession>
<gene>
    <name evidence="2" type="ORF">ASIM_LOCUS4817</name>
</gene>
<reference evidence="2 3" key="2">
    <citation type="submission" date="2018-11" db="EMBL/GenBank/DDBJ databases">
        <authorList>
            <consortium name="Pathogen Informatics"/>
        </authorList>
    </citation>
    <scope>NUCLEOTIDE SEQUENCE [LARGE SCALE GENOMIC DNA]</scope>
</reference>
<evidence type="ECO:0000256" key="1">
    <source>
        <dbReference type="SAM" id="MobiDB-lite"/>
    </source>
</evidence>
<evidence type="ECO:0000313" key="3">
    <source>
        <dbReference type="Proteomes" id="UP000267096"/>
    </source>
</evidence>
<dbReference type="OrthoDB" id="8918678at2759"/>
<protein>
    <submittedName>
        <fullName evidence="4">LisH domain-containing protein</fullName>
    </submittedName>
</protein>
<proteinExistence type="predicted"/>
<name>A0A0M3JBN5_ANISI</name>